<protein>
    <submittedName>
        <fullName evidence="1">Uncharacterized protein</fullName>
    </submittedName>
</protein>
<comment type="caution">
    <text evidence="1">The sequence shown here is derived from an EMBL/GenBank/DDBJ whole genome shotgun (WGS) entry which is preliminary data.</text>
</comment>
<dbReference type="AlphaFoldDB" id="A0A1F6TY19"/>
<dbReference type="Proteomes" id="UP000179037">
    <property type="component" value="Unassembled WGS sequence"/>
</dbReference>
<evidence type="ECO:0000313" key="1">
    <source>
        <dbReference type="EMBL" id="OGI49972.1"/>
    </source>
</evidence>
<evidence type="ECO:0000313" key="2">
    <source>
        <dbReference type="Proteomes" id="UP000179037"/>
    </source>
</evidence>
<accession>A0A1F6TY19</accession>
<proteinExistence type="predicted"/>
<gene>
    <name evidence="1" type="ORF">A3A87_02275</name>
</gene>
<name>A0A1F6TY19_9PROT</name>
<dbReference type="EMBL" id="MFTC01000081">
    <property type="protein sequence ID" value="OGI49972.1"/>
    <property type="molecule type" value="Genomic_DNA"/>
</dbReference>
<organism evidence="1 2">
    <name type="scientific">Candidatus Muproteobacteria bacterium RIFCSPLOWO2_01_FULL_60_18</name>
    <dbReference type="NCBI Taxonomy" id="1817768"/>
    <lineage>
        <taxon>Bacteria</taxon>
        <taxon>Pseudomonadati</taxon>
        <taxon>Pseudomonadota</taxon>
        <taxon>Candidatus Muproteobacteria</taxon>
    </lineage>
</organism>
<sequence length="63" mass="6823">MAWAATEPLSYEEKAILVKGTHQTARVPKGFRIELLTGKLDGPRLPTFAGHGDLFIGSESGRV</sequence>
<reference evidence="1 2" key="1">
    <citation type="journal article" date="2016" name="Nat. Commun.">
        <title>Thousands of microbial genomes shed light on interconnected biogeochemical processes in an aquifer system.</title>
        <authorList>
            <person name="Anantharaman K."/>
            <person name="Brown C.T."/>
            <person name="Hug L.A."/>
            <person name="Sharon I."/>
            <person name="Castelle C.J."/>
            <person name="Probst A.J."/>
            <person name="Thomas B.C."/>
            <person name="Singh A."/>
            <person name="Wilkins M.J."/>
            <person name="Karaoz U."/>
            <person name="Brodie E.L."/>
            <person name="Williams K.H."/>
            <person name="Hubbard S.S."/>
            <person name="Banfield J.F."/>
        </authorList>
    </citation>
    <scope>NUCLEOTIDE SEQUENCE [LARGE SCALE GENOMIC DNA]</scope>
</reference>
<dbReference type="STRING" id="1817768.A3A87_02275"/>